<dbReference type="Pfam" id="PF02518">
    <property type="entry name" value="HATPase_c"/>
    <property type="match status" value="1"/>
</dbReference>
<organism evidence="14 15">
    <name type="scientific">Luedemannella helvata</name>
    <dbReference type="NCBI Taxonomy" id="349315"/>
    <lineage>
        <taxon>Bacteria</taxon>
        <taxon>Bacillati</taxon>
        <taxon>Actinomycetota</taxon>
        <taxon>Actinomycetes</taxon>
        <taxon>Micromonosporales</taxon>
        <taxon>Micromonosporaceae</taxon>
        <taxon>Luedemannella</taxon>
    </lineage>
</organism>
<keyword evidence="5" id="KW-0808">Transferase</keyword>
<evidence type="ECO:0000313" key="15">
    <source>
        <dbReference type="Proteomes" id="UP001500655"/>
    </source>
</evidence>
<evidence type="ECO:0000256" key="3">
    <source>
        <dbReference type="ARBA" id="ARBA00012438"/>
    </source>
</evidence>
<evidence type="ECO:0000256" key="10">
    <source>
        <dbReference type="SAM" id="MobiDB-lite"/>
    </source>
</evidence>
<keyword evidence="7" id="KW-0418">Kinase</keyword>
<keyword evidence="15" id="KW-1185">Reference proteome</keyword>
<dbReference type="EC" id="2.7.13.3" evidence="3"/>
<evidence type="ECO:0000259" key="13">
    <source>
        <dbReference type="PROSITE" id="PS50885"/>
    </source>
</evidence>
<feature type="region of interest" description="Disordered" evidence="10">
    <location>
        <begin position="699"/>
        <end position="839"/>
    </location>
</feature>
<feature type="domain" description="Histidine kinase" evidence="12">
    <location>
        <begin position="505"/>
        <end position="609"/>
    </location>
</feature>
<evidence type="ECO:0000256" key="1">
    <source>
        <dbReference type="ARBA" id="ARBA00000085"/>
    </source>
</evidence>
<evidence type="ECO:0000256" key="2">
    <source>
        <dbReference type="ARBA" id="ARBA00004370"/>
    </source>
</evidence>
<evidence type="ECO:0000256" key="6">
    <source>
        <dbReference type="ARBA" id="ARBA00022692"/>
    </source>
</evidence>
<evidence type="ECO:0000259" key="12">
    <source>
        <dbReference type="PROSITE" id="PS50109"/>
    </source>
</evidence>
<dbReference type="Gene3D" id="3.30.565.10">
    <property type="entry name" value="Histidine kinase-like ATPase, C-terminal domain"/>
    <property type="match status" value="1"/>
</dbReference>
<feature type="compositionally biased region" description="Pro residues" evidence="10">
    <location>
        <begin position="763"/>
        <end position="777"/>
    </location>
</feature>
<gene>
    <name evidence="14" type="ORF">GCM10009681_49510</name>
</gene>
<dbReference type="PROSITE" id="PS50885">
    <property type="entry name" value="HAMP"/>
    <property type="match status" value="1"/>
</dbReference>
<feature type="domain" description="HAMP" evidence="13">
    <location>
        <begin position="318"/>
        <end position="388"/>
    </location>
</feature>
<protein>
    <recommendedName>
        <fullName evidence="3">histidine kinase</fullName>
        <ecNumber evidence="3">2.7.13.3</ecNumber>
    </recommendedName>
</protein>
<evidence type="ECO:0000256" key="11">
    <source>
        <dbReference type="SAM" id="Phobius"/>
    </source>
</evidence>
<keyword evidence="4" id="KW-0597">Phosphoprotein</keyword>
<reference evidence="15" key="1">
    <citation type="journal article" date="2019" name="Int. J. Syst. Evol. Microbiol.">
        <title>The Global Catalogue of Microorganisms (GCM) 10K type strain sequencing project: providing services to taxonomists for standard genome sequencing and annotation.</title>
        <authorList>
            <consortium name="The Broad Institute Genomics Platform"/>
            <consortium name="The Broad Institute Genome Sequencing Center for Infectious Disease"/>
            <person name="Wu L."/>
            <person name="Ma J."/>
        </authorList>
    </citation>
    <scope>NUCLEOTIDE SEQUENCE [LARGE SCALE GENOMIC DNA]</scope>
    <source>
        <strain evidence="15">JCM 13249</strain>
    </source>
</reference>
<comment type="subcellular location">
    <subcellularLocation>
        <location evidence="2">Membrane</location>
    </subcellularLocation>
</comment>
<dbReference type="InterPro" id="IPR036890">
    <property type="entry name" value="HATPase_C_sf"/>
</dbReference>
<dbReference type="InterPro" id="IPR003660">
    <property type="entry name" value="HAMP_dom"/>
</dbReference>
<feature type="compositionally biased region" description="Low complexity" evidence="10">
    <location>
        <begin position="781"/>
        <end position="794"/>
    </location>
</feature>
<dbReference type="InterPro" id="IPR005467">
    <property type="entry name" value="His_kinase_dom"/>
</dbReference>
<dbReference type="SUPFAM" id="SSF55874">
    <property type="entry name" value="ATPase domain of HSP90 chaperone/DNA topoisomerase II/histidine kinase"/>
    <property type="match status" value="1"/>
</dbReference>
<dbReference type="PANTHER" id="PTHR45436">
    <property type="entry name" value="SENSOR HISTIDINE KINASE YKOH"/>
    <property type="match status" value="1"/>
</dbReference>
<dbReference type="SMART" id="SM00304">
    <property type="entry name" value="HAMP"/>
    <property type="match status" value="1"/>
</dbReference>
<evidence type="ECO:0000256" key="9">
    <source>
        <dbReference type="ARBA" id="ARBA00023012"/>
    </source>
</evidence>
<dbReference type="InterPro" id="IPR013587">
    <property type="entry name" value="Nitrate/nitrite_sensing"/>
</dbReference>
<comment type="catalytic activity">
    <reaction evidence="1">
        <text>ATP + protein L-histidine = ADP + protein N-phospho-L-histidine.</text>
        <dbReference type="EC" id="2.7.13.3"/>
    </reaction>
</comment>
<keyword evidence="9" id="KW-0902">Two-component regulatory system</keyword>
<dbReference type="RefSeq" id="WP_344086780.1">
    <property type="nucleotide sequence ID" value="NZ_BAAALS010000031.1"/>
</dbReference>
<evidence type="ECO:0000256" key="7">
    <source>
        <dbReference type="ARBA" id="ARBA00022777"/>
    </source>
</evidence>
<dbReference type="PROSITE" id="PS50109">
    <property type="entry name" value="HIS_KIN"/>
    <property type="match status" value="1"/>
</dbReference>
<keyword evidence="6 11" id="KW-0812">Transmembrane</keyword>
<dbReference type="InterPro" id="IPR003594">
    <property type="entry name" value="HATPase_dom"/>
</dbReference>
<dbReference type="Gene3D" id="6.10.340.10">
    <property type="match status" value="1"/>
</dbReference>
<dbReference type="PANTHER" id="PTHR45436:SF5">
    <property type="entry name" value="SENSOR HISTIDINE KINASE TRCS"/>
    <property type="match status" value="1"/>
</dbReference>
<keyword evidence="11" id="KW-0472">Membrane</keyword>
<name>A0ABP4XAF7_9ACTN</name>
<dbReference type="Pfam" id="PF08376">
    <property type="entry name" value="NIT"/>
    <property type="match status" value="1"/>
</dbReference>
<evidence type="ECO:0000256" key="5">
    <source>
        <dbReference type="ARBA" id="ARBA00022679"/>
    </source>
</evidence>
<evidence type="ECO:0000313" key="14">
    <source>
        <dbReference type="EMBL" id="GAA1772199.1"/>
    </source>
</evidence>
<dbReference type="Pfam" id="PF00672">
    <property type="entry name" value="HAMP"/>
    <property type="match status" value="1"/>
</dbReference>
<dbReference type="InterPro" id="IPR050428">
    <property type="entry name" value="TCS_sensor_his_kinase"/>
</dbReference>
<dbReference type="Proteomes" id="UP001500655">
    <property type="component" value="Unassembled WGS sequence"/>
</dbReference>
<keyword evidence="8 11" id="KW-1133">Transmembrane helix</keyword>
<accession>A0ABP4XAF7</accession>
<dbReference type="EMBL" id="BAAALS010000031">
    <property type="protein sequence ID" value="GAA1772199.1"/>
    <property type="molecule type" value="Genomic_DNA"/>
</dbReference>
<evidence type="ECO:0000256" key="4">
    <source>
        <dbReference type="ARBA" id="ARBA00022553"/>
    </source>
</evidence>
<dbReference type="SMART" id="SM00387">
    <property type="entry name" value="HATPase_c"/>
    <property type="match status" value="1"/>
</dbReference>
<feature type="transmembrane region" description="Helical" evidence="11">
    <location>
        <begin position="295"/>
        <end position="316"/>
    </location>
</feature>
<comment type="caution">
    <text evidence="14">The sequence shown here is derived from an EMBL/GenBank/DDBJ whole genome shotgun (WGS) entry which is preliminary data.</text>
</comment>
<sequence length="839" mass="87979">MLSRLGIRQKLGLLVAIPLLAVVATATPYVLGRVDSARSARVTADLADAAREVGTLVQSLQQERLLAVGLLTTSALDRRAFVARAATSSDETARLAAAAGTRQIMRSAAGAIATLPGVRQQILERSVGPDAVYATYRAAIQGLLGAMHLSNPPGADAVGSRQLEALESLAFATEEASSVSAVLVILAGNRSADRGLLADAQAARSQYTGRFRQIASEHLVALLDTVESGRAAARVGEFAADLAAAPQAGPRRISVGGALTAAMTYSDLRRVAQDRVAREVAVAAESRAAAAASTATIVVTVNIVLFIVVVVLGVLVSRSISRPLRRLTRTATVVANLARAELVRVADSDEADEDPPALAAVDIDSAGEIGELADALNRVQVTAAMLLERQVVVRRNTAVMFANIARRTQNLVGRQLALIEDLERHAPNRDLLARLHRLDHVASRLRRSADSLLVVSGTIDAAVSTSPTLLADVIHAALDEIEGYRAVEVGQVADVAVSVGLAGDLRLLLAELLENATNFSPPGVHVRIRAEMTDECRISIVDHGLGMTNVKLAEENQRLLERERLDLAPTRMLGLVVVGRLARRHGLTVRLDPTPGSGVTATVSVPVRLLASTASAARVPARRRSTTQFVPAVLLPEPVSIEPGGSFAWFSASGTPAIEAGRGNGKAATTVTEIPARASLPAAPPQAALPELPTRTPAVGRSAISDAAGPPEPPEAEAAGAESRAGLNRRVPGSHLHTTVRVPERRVSQGRTSTPRPVRVAPAPEPGRPPLVWPPIPDQHVPVPDDSAPPAVEVPAPPPWRDPEAERAALNDFLDGLARGEAAASTPADPSTLLPERHT</sequence>
<evidence type="ECO:0000256" key="8">
    <source>
        <dbReference type="ARBA" id="ARBA00022989"/>
    </source>
</evidence>
<proteinExistence type="predicted"/>